<dbReference type="Gene3D" id="3.90.190.10">
    <property type="entry name" value="Protein tyrosine phosphatase superfamily"/>
    <property type="match status" value="1"/>
</dbReference>
<dbReference type="PANTHER" id="PTHR13524:SF2">
    <property type="entry name" value="MYOTUBULARIN-RELATED PROTEIN 14"/>
    <property type="match status" value="1"/>
</dbReference>
<feature type="region of interest" description="Disordered" evidence="1">
    <location>
        <begin position="582"/>
        <end position="619"/>
    </location>
</feature>
<dbReference type="GeneID" id="109537168"/>
<organism evidence="2 3">
    <name type="scientific">Dendroctonus ponderosae</name>
    <name type="common">Mountain pine beetle</name>
    <dbReference type="NCBI Taxonomy" id="77166"/>
    <lineage>
        <taxon>Eukaryota</taxon>
        <taxon>Metazoa</taxon>
        <taxon>Ecdysozoa</taxon>
        <taxon>Arthropoda</taxon>
        <taxon>Hexapoda</taxon>
        <taxon>Insecta</taxon>
        <taxon>Pterygota</taxon>
        <taxon>Neoptera</taxon>
        <taxon>Endopterygota</taxon>
        <taxon>Coleoptera</taxon>
        <taxon>Polyphaga</taxon>
        <taxon>Cucujiformia</taxon>
        <taxon>Curculionidae</taxon>
        <taxon>Scolytinae</taxon>
        <taxon>Dendroctonus</taxon>
    </lineage>
</organism>
<evidence type="ECO:0008006" key="4">
    <source>
        <dbReference type="Google" id="ProtNLM"/>
    </source>
</evidence>
<dbReference type="PROSITE" id="PS00383">
    <property type="entry name" value="TYR_PHOSPHATASE_1"/>
    <property type="match status" value="1"/>
</dbReference>
<dbReference type="CTD" id="36959"/>
<feature type="region of interest" description="Disordered" evidence="1">
    <location>
        <begin position="418"/>
        <end position="510"/>
    </location>
</feature>
<dbReference type="EnsemblMetazoa" id="XM_019903767.1">
    <property type="protein sequence ID" value="XP_019759326.1"/>
    <property type="gene ID" value="LOC109537168"/>
</dbReference>
<feature type="compositionally biased region" description="Basic and acidic residues" evidence="1">
    <location>
        <begin position="459"/>
        <end position="475"/>
    </location>
</feature>
<dbReference type="EnsemblMetazoa" id="XM_019903766.1">
    <property type="protein sequence ID" value="XP_019759325.1"/>
    <property type="gene ID" value="LOC109537168"/>
</dbReference>
<accession>A0AAR5PE41</accession>
<reference evidence="3" key="1">
    <citation type="journal article" date="2013" name="Genome Biol.">
        <title>Draft genome of the mountain pine beetle, Dendroctonus ponderosae Hopkins, a major forest pest.</title>
        <authorList>
            <person name="Keeling C.I."/>
            <person name="Yuen M.M."/>
            <person name="Liao N.Y."/>
            <person name="Docking T.R."/>
            <person name="Chan S.K."/>
            <person name="Taylor G.A."/>
            <person name="Palmquist D.L."/>
            <person name="Jackman S.D."/>
            <person name="Nguyen A."/>
            <person name="Li M."/>
            <person name="Henderson H."/>
            <person name="Janes J.K."/>
            <person name="Zhao Y."/>
            <person name="Pandoh P."/>
            <person name="Moore R."/>
            <person name="Sperling F.A."/>
            <person name="Huber D.P."/>
            <person name="Birol I."/>
            <person name="Jones S.J."/>
            <person name="Bohlmann J."/>
        </authorList>
    </citation>
    <scope>NUCLEOTIDE SEQUENCE</scope>
</reference>
<sequence>MEVIEDITPEYAEKEINELLKHFSTNTYDATATYTSEPRPYLSDSIKLLEKDYSIVKLDNKLGKLCPQYPEIIPIMESPRSVTTIFENTDEVETVTLDLSKIAELCEGAKIARCRQRFVVPVILFNGKYVCRSSTLASKPEMCYRTGLSNVAGYELLNSVKEFWWPDEGLEMSSNEDETAGSEPYDDDAKVKTICDKLRNLDIKLLKMYNVKSIVDIMVENSKYKHSLCVSASEKVDAARYSSFDLICLPYPGCEFFKDYHDANYQARGLVYDWESPLNDAVISVPDDNINRGLGISWEQYKKWDLIRITKNYMKYILNRLEEDSSGLLLHCISGWDRTPLFISLIRLSLWADGLIHRSLNAHEILYFTLAYDWYLFGHHLSNRLYKTEEIMAFCFDFLRHLGDIKYSAIRRCSGESRSELTAEEGDAPVQGSRSSSTDPEAPLDAHETSTDSNASDTSDERITAEITDPLRNDSDSEDMNCGKTPSPTSPSQIRTPPAGGRRRTESTGSLEIIGDTGSVEKEYSSKPLRVQRLQKVRTIFSSCYQKTVKNETFGPPKKSLVEEVVSCIPVWSDWSRYLSMPKAITGGDADGDNGSIETLPVSESNGNSAENNETDKTG</sequence>
<evidence type="ECO:0000256" key="1">
    <source>
        <dbReference type="SAM" id="MobiDB-lite"/>
    </source>
</evidence>
<reference evidence="2" key="2">
    <citation type="submission" date="2024-08" db="UniProtKB">
        <authorList>
            <consortium name="EnsemblMetazoa"/>
        </authorList>
    </citation>
    <scope>IDENTIFICATION</scope>
</reference>
<proteinExistence type="predicted"/>
<feature type="compositionally biased region" description="Low complexity" evidence="1">
    <location>
        <begin position="603"/>
        <end position="612"/>
    </location>
</feature>
<name>A0AAR5PE41_DENPD</name>
<feature type="compositionally biased region" description="Polar residues" evidence="1">
    <location>
        <begin position="484"/>
        <end position="495"/>
    </location>
</feature>
<evidence type="ECO:0000313" key="2">
    <source>
        <dbReference type="EnsemblMetazoa" id="XP_019759325.1"/>
    </source>
</evidence>
<evidence type="ECO:0000313" key="3">
    <source>
        <dbReference type="Proteomes" id="UP000019118"/>
    </source>
</evidence>
<dbReference type="GO" id="GO:0004438">
    <property type="term" value="F:phosphatidylinositol-3-phosphate phosphatase activity"/>
    <property type="evidence" value="ECO:0007669"/>
    <property type="project" value="InterPro"/>
</dbReference>
<dbReference type="Proteomes" id="UP000019118">
    <property type="component" value="Unassembled WGS sequence"/>
</dbReference>
<protein>
    <recommendedName>
        <fullName evidence="4">Myotubularin-related protein 14</fullName>
    </recommendedName>
</protein>
<dbReference type="KEGG" id="dpa:109537168"/>
<dbReference type="InterPro" id="IPR039802">
    <property type="entry name" value="MTMR14"/>
</dbReference>
<dbReference type="SUPFAM" id="SSF52799">
    <property type="entry name" value="(Phosphotyrosine protein) phosphatases II"/>
    <property type="match status" value="1"/>
</dbReference>
<keyword evidence="3" id="KW-1185">Reference proteome</keyword>
<dbReference type="PANTHER" id="PTHR13524">
    <property type="entry name" value="MYOTUBULARIN-RELATED"/>
    <property type="match status" value="1"/>
</dbReference>
<dbReference type="AlphaFoldDB" id="A0AAR5PE41"/>
<dbReference type="InterPro" id="IPR029021">
    <property type="entry name" value="Prot-tyrosine_phosphatase-like"/>
</dbReference>
<dbReference type="InterPro" id="IPR016130">
    <property type="entry name" value="Tyr_Pase_AS"/>
</dbReference>